<protein>
    <submittedName>
        <fullName evidence="2">Uncharacterized protein</fullName>
    </submittedName>
</protein>
<reference evidence="2 3" key="1">
    <citation type="submission" date="2024-03" db="EMBL/GenBank/DDBJ databases">
        <title>Human intestinal bacterial collection.</title>
        <authorList>
            <person name="Pauvert C."/>
            <person name="Hitch T.C.A."/>
            <person name="Clavel T."/>
        </authorList>
    </citation>
    <scope>NUCLEOTIDE SEQUENCE [LARGE SCALE GENOMIC DNA]</scope>
    <source>
        <strain evidence="2 3">CLA-AA-H175</strain>
    </source>
</reference>
<sequence length="57" mass="6774">MDERKQFHPVKLELTESAKKMIFIAKVLRIIITPVAFPIACIIRIYKWTWETIGSIW</sequence>
<evidence type="ECO:0000256" key="1">
    <source>
        <dbReference type="SAM" id="Phobius"/>
    </source>
</evidence>
<gene>
    <name evidence="2" type="ORF">WMO44_04065</name>
</gene>
<keyword evidence="1" id="KW-1133">Transmembrane helix</keyword>
<dbReference type="RefSeq" id="WP_349151832.1">
    <property type="nucleotide sequence ID" value="NZ_JBBMEO010000003.1"/>
</dbReference>
<dbReference type="EMBL" id="JBBMEO010000003">
    <property type="protein sequence ID" value="MEQ2361326.1"/>
    <property type="molecule type" value="Genomic_DNA"/>
</dbReference>
<keyword evidence="1" id="KW-0812">Transmembrane</keyword>
<accession>A0ABV1ATE7</accession>
<comment type="caution">
    <text evidence="2">The sequence shown here is derived from an EMBL/GenBank/DDBJ whole genome shotgun (WGS) entry which is preliminary data.</text>
</comment>
<organism evidence="2 3">
    <name type="scientific">Faecalibacterium tardum</name>
    <dbReference type="NCBI Taxonomy" id="3133156"/>
    <lineage>
        <taxon>Bacteria</taxon>
        <taxon>Bacillati</taxon>
        <taxon>Bacillota</taxon>
        <taxon>Clostridia</taxon>
        <taxon>Eubacteriales</taxon>
        <taxon>Oscillospiraceae</taxon>
        <taxon>Faecalibacterium</taxon>
    </lineage>
</organism>
<name>A0ABV1ATE7_9FIRM</name>
<keyword evidence="3" id="KW-1185">Reference proteome</keyword>
<dbReference type="Proteomes" id="UP001457197">
    <property type="component" value="Unassembled WGS sequence"/>
</dbReference>
<keyword evidence="1" id="KW-0472">Membrane</keyword>
<feature type="transmembrane region" description="Helical" evidence="1">
    <location>
        <begin position="21"/>
        <end position="46"/>
    </location>
</feature>
<proteinExistence type="predicted"/>
<evidence type="ECO:0000313" key="2">
    <source>
        <dbReference type="EMBL" id="MEQ2361326.1"/>
    </source>
</evidence>
<evidence type="ECO:0000313" key="3">
    <source>
        <dbReference type="Proteomes" id="UP001457197"/>
    </source>
</evidence>